<name>A0ABU7WYR5_9ACTN</name>
<feature type="domain" description="Asparagine synthetase" evidence="5">
    <location>
        <begin position="211"/>
        <end position="600"/>
    </location>
</feature>
<comment type="caution">
    <text evidence="6">The sequence shown here is derived from an EMBL/GenBank/DDBJ whole genome shotgun (WGS) entry which is preliminary data.</text>
</comment>
<proteinExistence type="predicted"/>
<sequence>MTGDMWFAVLPDGESGPAAASVLRPGATEVVSHHSGRPWLVGSWSAGQLVTAAVGTARLAVIGRCPVTADALTDRLRRVRDITGAESALAGLAGSFHAVLSAGGRVRVRGSASAVRRVFHARVGGVTVAASRADVLASACGAPVDERQMALRLLASPPPYPLADGGCLWRGVHAVPDGHGLLLEADGRATVRRWWTPPGPELPLAQGADAVRRALTAAVDSCTAERKTVSSDLSGGMDSTSLCFLAARGPARLVTFRWESVDPANDDAAWAARATARLPGAEHVLPGRAGAPLWFSGMDSLDGAGDEPGVWVRDSAKLTTLAGLMTARGSALHLSGGGGDELFAALPPYLHDVLRSDPRSVPGRVRRQRAARPQPLLRLLRGLADRSTFSRWLTAWADHLVPDPAKPPPARFMSGTAWGTFSAMPPWATPAAVDAVRSVLREAAADAPEALAAQRGQHAALAGVQMCGRAFRQVDQAATGLGLPYAAPFLDDSVIEAALSVRVADRGAPDRYKPVLATAMRGVVPDDLLARSTKGEYTADFYFALRRNRAALAELFNESRLARAGLLDTAALAAGLARPHLPPDVMRALDNTLACEVWLRHAIRPPGG</sequence>
<evidence type="ECO:0000313" key="6">
    <source>
        <dbReference type="EMBL" id="MEF3116655.1"/>
    </source>
</evidence>
<keyword evidence="3" id="KW-0061">Asparagine biosynthesis</keyword>
<dbReference type="SUPFAM" id="SSF56235">
    <property type="entry name" value="N-terminal nucleophile aminohydrolases (Ntn hydrolases)"/>
    <property type="match status" value="1"/>
</dbReference>
<evidence type="ECO:0000259" key="5">
    <source>
        <dbReference type="Pfam" id="PF00733"/>
    </source>
</evidence>
<dbReference type="PANTHER" id="PTHR43284">
    <property type="entry name" value="ASPARAGINE SYNTHETASE (GLUTAMINE-HYDROLYZING)"/>
    <property type="match status" value="1"/>
</dbReference>
<dbReference type="RefSeq" id="WP_331788300.1">
    <property type="nucleotide sequence ID" value="NZ_JAVFKM010000014.1"/>
</dbReference>
<keyword evidence="7" id="KW-1185">Reference proteome</keyword>
<accession>A0ABU7WYR5</accession>
<keyword evidence="3" id="KW-0028">Amino-acid biosynthesis</keyword>
<dbReference type="InterPro" id="IPR001962">
    <property type="entry name" value="Asn_synthase"/>
</dbReference>
<dbReference type="InterPro" id="IPR014729">
    <property type="entry name" value="Rossmann-like_a/b/a_fold"/>
</dbReference>
<dbReference type="Pfam" id="PF00733">
    <property type="entry name" value="Asn_synthase"/>
    <property type="match status" value="1"/>
</dbReference>
<evidence type="ECO:0000256" key="3">
    <source>
        <dbReference type="ARBA" id="ARBA00022888"/>
    </source>
</evidence>
<reference evidence="6 7" key="1">
    <citation type="submission" date="2023-08" db="EMBL/GenBank/DDBJ databases">
        <authorList>
            <person name="Sharma P."/>
            <person name="Verma V."/>
            <person name="Mohan M.K."/>
            <person name="Dubey A.K."/>
        </authorList>
    </citation>
    <scope>NUCLEOTIDE SEQUENCE [LARGE SCALE GENOMIC DNA]</scope>
    <source>
        <strain evidence="6 7">ADP4</strain>
    </source>
</reference>
<evidence type="ECO:0000256" key="4">
    <source>
        <dbReference type="ARBA" id="ARBA00048741"/>
    </source>
</evidence>
<dbReference type="Gene3D" id="3.40.50.620">
    <property type="entry name" value="HUPs"/>
    <property type="match status" value="1"/>
</dbReference>
<comment type="pathway">
    <text evidence="1">Amino-acid biosynthesis; L-asparagine biosynthesis; L-asparagine from L-aspartate (L-Gln route): step 1/1.</text>
</comment>
<dbReference type="EC" id="6.3.5.4" evidence="2"/>
<dbReference type="PANTHER" id="PTHR43284:SF1">
    <property type="entry name" value="ASPARAGINE SYNTHETASE"/>
    <property type="match status" value="1"/>
</dbReference>
<evidence type="ECO:0000256" key="1">
    <source>
        <dbReference type="ARBA" id="ARBA00005187"/>
    </source>
</evidence>
<dbReference type="SUPFAM" id="SSF52402">
    <property type="entry name" value="Adenine nucleotide alpha hydrolases-like"/>
    <property type="match status" value="1"/>
</dbReference>
<gene>
    <name evidence="6" type="ORF">RB636_26130</name>
</gene>
<dbReference type="InterPro" id="IPR051786">
    <property type="entry name" value="ASN_synthetase/amidase"/>
</dbReference>
<evidence type="ECO:0000256" key="2">
    <source>
        <dbReference type="ARBA" id="ARBA00012737"/>
    </source>
</evidence>
<comment type="catalytic activity">
    <reaction evidence="4">
        <text>L-aspartate + L-glutamine + ATP + H2O = L-asparagine + L-glutamate + AMP + diphosphate + H(+)</text>
        <dbReference type="Rhea" id="RHEA:12228"/>
        <dbReference type="ChEBI" id="CHEBI:15377"/>
        <dbReference type="ChEBI" id="CHEBI:15378"/>
        <dbReference type="ChEBI" id="CHEBI:29985"/>
        <dbReference type="ChEBI" id="CHEBI:29991"/>
        <dbReference type="ChEBI" id="CHEBI:30616"/>
        <dbReference type="ChEBI" id="CHEBI:33019"/>
        <dbReference type="ChEBI" id="CHEBI:58048"/>
        <dbReference type="ChEBI" id="CHEBI:58359"/>
        <dbReference type="ChEBI" id="CHEBI:456215"/>
        <dbReference type="EC" id="6.3.5.4"/>
    </reaction>
</comment>
<protein>
    <recommendedName>
        <fullName evidence="2">asparagine synthase (glutamine-hydrolyzing)</fullName>
        <ecNumber evidence="2">6.3.5.4</ecNumber>
    </recommendedName>
</protein>
<evidence type="ECO:0000313" key="7">
    <source>
        <dbReference type="Proteomes" id="UP001348265"/>
    </source>
</evidence>
<organism evidence="6 7">
    <name type="scientific">Streptomyces chrestomyceticus</name>
    <dbReference type="NCBI Taxonomy" id="68185"/>
    <lineage>
        <taxon>Bacteria</taxon>
        <taxon>Bacillati</taxon>
        <taxon>Actinomycetota</taxon>
        <taxon>Actinomycetes</taxon>
        <taxon>Kitasatosporales</taxon>
        <taxon>Streptomycetaceae</taxon>
        <taxon>Streptomyces</taxon>
    </lineage>
</organism>
<dbReference type="EMBL" id="JAVFKM010000014">
    <property type="protein sequence ID" value="MEF3116655.1"/>
    <property type="molecule type" value="Genomic_DNA"/>
</dbReference>
<dbReference type="Proteomes" id="UP001348265">
    <property type="component" value="Unassembled WGS sequence"/>
</dbReference>
<dbReference type="InterPro" id="IPR029055">
    <property type="entry name" value="Ntn_hydrolases_N"/>
</dbReference>